<sequence length="102" mass="12274">MKLLFILFICLNIITIIASTEEENEEYKSMKKMLNKWIKTDEDFRSIEIKTNEGKFVYFCGKCEKKFKSKVKDNIKDHLNTQYHKQKKEDLLRSECKKKAED</sequence>
<proteinExistence type="predicted"/>
<feature type="chain" id="PRO_5035712966" description="C2H2-type domain-containing protein" evidence="1">
    <location>
        <begin position="20"/>
        <end position="102"/>
    </location>
</feature>
<dbReference type="AlphaFoldDB" id="A0A8S9Z8D3"/>
<evidence type="ECO:0008006" key="4">
    <source>
        <dbReference type="Google" id="ProtNLM"/>
    </source>
</evidence>
<comment type="caution">
    <text evidence="2">The sequence shown here is derived from an EMBL/GenBank/DDBJ whole genome shotgun (WGS) entry which is preliminary data.</text>
</comment>
<evidence type="ECO:0000256" key="1">
    <source>
        <dbReference type="SAM" id="SignalP"/>
    </source>
</evidence>
<accession>A0A8S9Z8D3</accession>
<organism evidence="2 3">
    <name type="scientific">Meloidogyne graminicola</name>
    <dbReference type="NCBI Taxonomy" id="189291"/>
    <lineage>
        <taxon>Eukaryota</taxon>
        <taxon>Metazoa</taxon>
        <taxon>Ecdysozoa</taxon>
        <taxon>Nematoda</taxon>
        <taxon>Chromadorea</taxon>
        <taxon>Rhabditida</taxon>
        <taxon>Tylenchina</taxon>
        <taxon>Tylenchomorpha</taxon>
        <taxon>Tylenchoidea</taxon>
        <taxon>Meloidogynidae</taxon>
        <taxon>Meloidogyninae</taxon>
        <taxon>Meloidogyne</taxon>
    </lineage>
</organism>
<name>A0A8S9Z8D3_9BILA</name>
<protein>
    <recommendedName>
        <fullName evidence="4">C2H2-type domain-containing protein</fullName>
    </recommendedName>
</protein>
<evidence type="ECO:0000313" key="2">
    <source>
        <dbReference type="EMBL" id="KAF7625971.1"/>
    </source>
</evidence>
<gene>
    <name evidence="2" type="ORF">Mgra_00009848</name>
</gene>
<dbReference type="EMBL" id="JABEBT010000189">
    <property type="protein sequence ID" value="KAF7625971.1"/>
    <property type="molecule type" value="Genomic_DNA"/>
</dbReference>
<keyword evidence="1" id="KW-0732">Signal</keyword>
<keyword evidence="3" id="KW-1185">Reference proteome</keyword>
<feature type="signal peptide" evidence="1">
    <location>
        <begin position="1"/>
        <end position="19"/>
    </location>
</feature>
<dbReference type="Proteomes" id="UP000605970">
    <property type="component" value="Unassembled WGS sequence"/>
</dbReference>
<evidence type="ECO:0000313" key="3">
    <source>
        <dbReference type="Proteomes" id="UP000605970"/>
    </source>
</evidence>
<reference evidence="2" key="1">
    <citation type="journal article" date="2020" name="Ecol. Evol.">
        <title>Genome structure and content of the rice root-knot nematode (Meloidogyne graminicola).</title>
        <authorList>
            <person name="Phan N.T."/>
            <person name="Danchin E.G.J."/>
            <person name="Klopp C."/>
            <person name="Perfus-Barbeoch L."/>
            <person name="Kozlowski D.K."/>
            <person name="Koutsovoulos G.D."/>
            <person name="Lopez-Roques C."/>
            <person name="Bouchez O."/>
            <person name="Zahm M."/>
            <person name="Besnard G."/>
            <person name="Bellafiore S."/>
        </authorList>
    </citation>
    <scope>NUCLEOTIDE SEQUENCE</scope>
    <source>
        <strain evidence="2">VN-18</strain>
    </source>
</reference>